<name>A0A5C3LS83_9AGAR</name>
<dbReference type="Proteomes" id="UP000308652">
    <property type="component" value="Unassembled WGS sequence"/>
</dbReference>
<reference evidence="1 2" key="1">
    <citation type="journal article" date="2019" name="Nat. Ecol. Evol.">
        <title>Megaphylogeny resolves global patterns of mushroom evolution.</title>
        <authorList>
            <person name="Varga T."/>
            <person name="Krizsan K."/>
            <person name="Foldi C."/>
            <person name="Dima B."/>
            <person name="Sanchez-Garcia M."/>
            <person name="Sanchez-Ramirez S."/>
            <person name="Szollosi G.J."/>
            <person name="Szarkandi J.G."/>
            <person name="Papp V."/>
            <person name="Albert L."/>
            <person name="Andreopoulos W."/>
            <person name="Angelini C."/>
            <person name="Antonin V."/>
            <person name="Barry K.W."/>
            <person name="Bougher N.L."/>
            <person name="Buchanan P."/>
            <person name="Buyck B."/>
            <person name="Bense V."/>
            <person name="Catcheside P."/>
            <person name="Chovatia M."/>
            <person name="Cooper J."/>
            <person name="Damon W."/>
            <person name="Desjardin D."/>
            <person name="Finy P."/>
            <person name="Geml J."/>
            <person name="Haridas S."/>
            <person name="Hughes K."/>
            <person name="Justo A."/>
            <person name="Karasinski D."/>
            <person name="Kautmanova I."/>
            <person name="Kiss B."/>
            <person name="Kocsube S."/>
            <person name="Kotiranta H."/>
            <person name="LaButti K.M."/>
            <person name="Lechner B.E."/>
            <person name="Liimatainen K."/>
            <person name="Lipzen A."/>
            <person name="Lukacs Z."/>
            <person name="Mihaltcheva S."/>
            <person name="Morgado L.N."/>
            <person name="Niskanen T."/>
            <person name="Noordeloos M.E."/>
            <person name="Ohm R.A."/>
            <person name="Ortiz-Santana B."/>
            <person name="Ovrebo C."/>
            <person name="Racz N."/>
            <person name="Riley R."/>
            <person name="Savchenko A."/>
            <person name="Shiryaev A."/>
            <person name="Soop K."/>
            <person name="Spirin V."/>
            <person name="Szebenyi C."/>
            <person name="Tomsovsky M."/>
            <person name="Tulloss R.E."/>
            <person name="Uehling J."/>
            <person name="Grigoriev I.V."/>
            <person name="Vagvolgyi C."/>
            <person name="Papp T."/>
            <person name="Martin F.M."/>
            <person name="Miettinen O."/>
            <person name="Hibbett D.S."/>
            <person name="Nagy L.G."/>
        </authorList>
    </citation>
    <scope>NUCLEOTIDE SEQUENCE [LARGE SCALE GENOMIC DNA]</scope>
    <source>
        <strain evidence="1 2">CBS 166.37</strain>
    </source>
</reference>
<dbReference type="AlphaFoldDB" id="A0A5C3LS83"/>
<sequence>MPPLNFQTWLIQLLHLNFSLFSLDLHPRAVAEMVALSYLLSVFLSEASLTARPPSAFLPPSLSVNATAQSRTTLAPILVTNGCSKRQRRSRLDIGGFSRLGKRDAGLVHHPEVQLLSLQLAFDIWMMEFGVIEIHYGVLHSLEYKLNTNDLDELALVAVTCRDSIIAFCYPSSYSRIEPSTPLFMLCPPTKLHHTLAIPLSLQLLSLQLAFDIWLIEVGVVESSRYSFTAWGSQAVIGTMDSQ</sequence>
<gene>
    <name evidence="1" type="ORF">BDQ12DRAFT_668135</name>
</gene>
<organism evidence="1 2">
    <name type="scientific">Crucibulum laeve</name>
    <dbReference type="NCBI Taxonomy" id="68775"/>
    <lineage>
        <taxon>Eukaryota</taxon>
        <taxon>Fungi</taxon>
        <taxon>Dikarya</taxon>
        <taxon>Basidiomycota</taxon>
        <taxon>Agaricomycotina</taxon>
        <taxon>Agaricomycetes</taxon>
        <taxon>Agaricomycetidae</taxon>
        <taxon>Agaricales</taxon>
        <taxon>Agaricineae</taxon>
        <taxon>Nidulariaceae</taxon>
        <taxon>Crucibulum</taxon>
    </lineage>
</organism>
<protein>
    <submittedName>
        <fullName evidence="1">Uncharacterized protein</fullName>
    </submittedName>
</protein>
<accession>A0A5C3LS83</accession>
<evidence type="ECO:0000313" key="1">
    <source>
        <dbReference type="EMBL" id="TFK35984.1"/>
    </source>
</evidence>
<proteinExistence type="predicted"/>
<dbReference type="EMBL" id="ML213617">
    <property type="protein sequence ID" value="TFK35984.1"/>
    <property type="molecule type" value="Genomic_DNA"/>
</dbReference>
<evidence type="ECO:0000313" key="2">
    <source>
        <dbReference type="Proteomes" id="UP000308652"/>
    </source>
</evidence>
<keyword evidence="2" id="KW-1185">Reference proteome</keyword>